<keyword evidence="1" id="KW-0175">Coiled coil</keyword>
<dbReference type="Gene3D" id="2.60.200.20">
    <property type="match status" value="1"/>
</dbReference>
<dbReference type="PANTHER" id="PTHR18853:SF10">
    <property type="entry name" value="FHA DOMAIN-CONTAINING PROTEIN"/>
    <property type="match status" value="1"/>
</dbReference>
<proteinExistence type="predicted"/>
<feature type="region of interest" description="Disordered" evidence="2">
    <location>
        <begin position="266"/>
        <end position="302"/>
    </location>
</feature>
<organism evidence="4 5">
    <name type="scientific">Paragonimus skrjabini miyazakii</name>
    <dbReference type="NCBI Taxonomy" id="59628"/>
    <lineage>
        <taxon>Eukaryota</taxon>
        <taxon>Metazoa</taxon>
        <taxon>Spiralia</taxon>
        <taxon>Lophotrochozoa</taxon>
        <taxon>Platyhelminthes</taxon>
        <taxon>Trematoda</taxon>
        <taxon>Digenea</taxon>
        <taxon>Plagiorchiida</taxon>
        <taxon>Troglotremata</taxon>
        <taxon>Troglotrematidae</taxon>
        <taxon>Paragonimus</taxon>
    </lineage>
</organism>
<feature type="coiled-coil region" evidence="1">
    <location>
        <begin position="953"/>
        <end position="980"/>
    </location>
</feature>
<protein>
    <recommendedName>
        <fullName evidence="3">FHA domain-containing protein</fullName>
    </recommendedName>
</protein>
<feature type="region of interest" description="Disordered" evidence="2">
    <location>
        <begin position="1320"/>
        <end position="1368"/>
    </location>
</feature>
<feature type="coiled-coil region" evidence="1">
    <location>
        <begin position="533"/>
        <end position="577"/>
    </location>
</feature>
<name>A0A8S9YAI5_9TREM</name>
<feature type="compositionally biased region" description="Polar residues" evidence="2">
    <location>
        <begin position="1325"/>
        <end position="1335"/>
    </location>
</feature>
<dbReference type="EMBL" id="JTDE01021249">
    <property type="protein sequence ID" value="KAF7233189.1"/>
    <property type="molecule type" value="Genomic_DNA"/>
</dbReference>
<accession>A0A8S9YAI5</accession>
<feature type="coiled-coil region" evidence="1">
    <location>
        <begin position="394"/>
        <end position="421"/>
    </location>
</feature>
<evidence type="ECO:0000259" key="3">
    <source>
        <dbReference type="PROSITE" id="PS50006"/>
    </source>
</evidence>
<dbReference type="PANTHER" id="PTHR18853">
    <property type="entry name" value="FORKHEAD-ASSOCIATED DOMAIN-CONTAINING PROTEIN 1-RELATED"/>
    <property type="match status" value="1"/>
</dbReference>
<feature type="coiled-coil region" evidence="1">
    <location>
        <begin position="678"/>
        <end position="825"/>
    </location>
</feature>
<feature type="coiled-coil region" evidence="1">
    <location>
        <begin position="1268"/>
        <end position="1309"/>
    </location>
</feature>
<dbReference type="OrthoDB" id="6252975at2759"/>
<comment type="caution">
    <text evidence="4">The sequence shown here is derived from an EMBL/GenBank/DDBJ whole genome shotgun (WGS) entry which is preliminary data.</text>
</comment>
<keyword evidence="5" id="KW-1185">Reference proteome</keyword>
<dbReference type="InterPro" id="IPR052642">
    <property type="entry name" value="CC-FHA_domain"/>
</dbReference>
<feature type="domain" description="FHA" evidence="3">
    <location>
        <begin position="19"/>
        <end position="69"/>
    </location>
</feature>
<dbReference type="Gene3D" id="1.10.287.1490">
    <property type="match status" value="1"/>
</dbReference>
<evidence type="ECO:0000256" key="1">
    <source>
        <dbReference type="SAM" id="Coils"/>
    </source>
</evidence>
<feature type="region of interest" description="Disordered" evidence="2">
    <location>
        <begin position="502"/>
        <end position="524"/>
    </location>
</feature>
<sequence>MSAFLQALGWVYPLSPKLTTIGQSGCDIIIDNPSVDEQHAVIEQNEKENIMTIRDLNSKKGTYVNNVLIGKSSVMLKPRDQLRFGCSPTVYEFELMSPNEKLSLYRKHPLSTNKLNIPPWMQSTSETTSNVDAKVIENTTTRSSVEKSEMKQPLSNNDACESTEIARHQQTVTSNNLELDTKDQLISRLQNDLNRLSPLEAISAQKDILIRRLQQQVTQLSISKIPRSVLLTQEGPSSQTRQEYEGLQVSISPSARDIMIPTDTVDNSPTYAIRSNTRPVSASLTGPPYQISSQPTVTSPTGSLTIDQHLVERLKKERQILSGLVTQLQRDLTNKDAYIGRLNQDLKEMGRKLDEKSTALSILQAKFAKTHDNSKYMQQTEAHEKELTAIRQKYKTTEIRCDALNGELDRTKLEMEKMKRALDEKQSFEEKWHKEMEEMKSIVASLERSERNAQLDRQETVSQYERLRNRIMRAVFAVHPDRILKMSSKLAVSQAELPQNEEDLVASSEDLKRTVSDTSNNAASDDVDDQYIVDRVQDLIEQLIKLRRQKTEEESEKSEQNARNNDLESEMIRFIEELVENRQSLTDLTALRSSSRLKSYLEMLNTFSPTSKCTKRLQEFLMEDLQHQINASQRLEDCIQEVTKGLSSVCTDYPVSLAQRPDDLVCTIRRLAQISMTVQADRERVKKLLKEAETQNNEELERVKQSFRGELERKIEEALVKNNEEHTEKLRQTVNQVAQIENDRHEQMIAVKQAIIEELENKLRETRQMMAERQATHDAQIQEALEKAGGTEELQIQAEMKDKQLGDLREQVDELKRTISKTKEDTELACERRWANEVESHREQAKQHARTICVMEERLIKLAKQTKESKAEVQKLTRQNNELQSEHKLLQGRLNEAQRRLAATKKTPTVGSDDRSDKCNNPPHRSSDDYANDVLRNEVAGLRTLLTERNMTIDALRADLKGTRAQLSDLRGELTEAQKEEIESALEFGKRTSSELASTRAKLSSLTDIVEGLRSEVTQKDEALKKHLSISNELRECLSQREEEITRLHNCLKQESGKRAQQLTQFQSASKLTEELAVIGGECRGERHLEVINKQREALSQLRQRLRDHPTGSDGGTGDAYDHSRQLASLRREVAELRSQNLMSEVFPRLSPTGVPALDVGPSASGEGHRTADNTGMEKSGLRNAMDALQASEETYLDLVRSIALQLELGALPGQRSLVLVPSIEREAVRRERRQTVELLTQRIAVLREQVERKDHLLSNYDRDMGKLRQAESLTEAKSEQLDNLIAKLRSKENEVQLLRQALDRTHQELTNEKRMVSAIKKTKGSTSIHSSPATGSIERRKEHHCPIEDQTGKEQKRKQDTKETMKKKNYEIKILKSELTNREHKLHQVTNKMNQMRTVMGLASEFS</sequence>
<dbReference type="Pfam" id="PF00498">
    <property type="entry name" value="FHA"/>
    <property type="match status" value="1"/>
</dbReference>
<dbReference type="InterPro" id="IPR000253">
    <property type="entry name" value="FHA_dom"/>
</dbReference>
<evidence type="ECO:0000313" key="5">
    <source>
        <dbReference type="Proteomes" id="UP000822476"/>
    </source>
</evidence>
<feature type="coiled-coil region" evidence="1">
    <location>
        <begin position="1089"/>
        <end position="1140"/>
    </location>
</feature>
<dbReference type="SUPFAM" id="SSF49879">
    <property type="entry name" value="SMAD/FHA domain"/>
    <property type="match status" value="1"/>
</dbReference>
<reference evidence="4" key="1">
    <citation type="submission" date="2019-07" db="EMBL/GenBank/DDBJ databases">
        <title>Annotation for the trematode Paragonimus miyazaki's.</title>
        <authorList>
            <person name="Choi Y.-J."/>
        </authorList>
    </citation>
    <scope>NUCLEOTIDE SEQUENCE</scope>
    <source>
        <strain evidence="4">Japan</strain>
    </source>
</reference>
<feature type="region of interest" description="Disordered" evidence="2">
    <location>
        <begin position="903"/>
        <end position="930"/>
    </location>
</feature>
<evidence type="ECO:0000256" key="2">
    <source>
        <dbReference type="SAM" id="MobiDB-lite"/>
    </source>
</evidence>
<gene>
    <name evidence="4" type="ORF">EG68_05883</name>
</gene>
<dbReference type="InterPro" id="IPR008984">
    <property type="entry name" value="SMAD_FHA_dom_sf"/>
</dbReference>
<dbReference type="Proteomes" id="UP000822476">
    <property type="component" value="Unassembled WGS sequence"/>
</dbReference>
<feature type="compositionally biased region" description="Basic and acidic residues" evidence="2">
    <location>
        <begin position="1338"/>
        <end position="1368"/>
    </location>
</feature>
<dbReference type="SMART" id="SM00240">
    <property type="entry name" value="FHA"/>
    <property type="match status" value="1"/>
</dbReference>
<dbReference type="PROSITE" id="PS50006">
    <property type="entry name" value="FHA_DOMAIN"/>
    <property type="match status" value="1"/>
</dbReference>
<evidence type="ECO:0000313" key="4">
    <source>
        <dbReference type="EMBL" id="KAF7233189.1"/>
    </source>
</evidence>